<dbReference type="Proteomes" id="UP000507470">
    <property type="component" value="Unassembled WGS sequence"/>
</dbReference>
<dbReference type="EMBL" id="CACVKT020003153">
    <property type="protein sequence ID" value="CAC5381916.1"/>
    <property type="molecule type" value="Genomic_DNA"/>
</dbReference>
<keyword evidence="7" id="KW-1185">Reference proteome</keyword>
<dbReference type="InterPro" id="IPR008983">
    <property type="entry name" value="Tumour_necrosis_fac-like_dom"/>
</dbReference>
<dbReference type="InterPro" id="IPR050822">
    <property type="entry name" value="Cerebellin_Synaptic_Org"/>
</dbReference>
<dbReference type="SMART" id="SM00110">
    <property type="entry name" value="C1Q"/>
    <property type="match status" value="1"/>
</dbReference>
<accession>A0A6J8BE97</accession>
<dbReference type="Gene3D" id="2.60.120.40">
    <property type="match status" value="1"/>
</dbReference>
<dbReference type="GO" id="GO:0005615">
    <property type="term" value="C:extracellular space"/>
    <property type="evidence" value="ECO:0007669"/>
    <property type="project" value="TreeGrafter"/>
</dbReference>
<evidence type="ECO:0000313" key="7">
    <source>
        <dbReference type="Proteomes" id="UP000507470"/>
    </source>
</evidence>
<evidence type="ECO:0000256" key="4">
    <source>
        <dbReference type="SAM" id="Coils"/>
    </source>
</evidence>
<comment type="subcellular location">
    <subcellularLocation>
        <location evidence="1">Secreted</location>
    </subcellularLocation>
</comment>
<dbReference type="InterPro" id="IPR001073">
    <property type="entry name" value="C1q_dom"/>
</dbReference>
<feature type="coiled-coil region" evidence="4">
    <location>
        <begin position="74"/>
        <end position="101"/>
    </location>
</feature>
<keyword evidence="3" id="KW-0732">Signal</keyword>
<gene>
    <name evidence="6" type="ORF">MCOR_17773</name>
</gene>
<organism evidence="6 7">
    <name type="scientific">Mytilus coruscus</name>
    <name type="common">Sea mussel</name>
    <dbReference type="NCBI Taxonomy" id="42192"/>
    <lineage>
        <taxon>Eukaryota</taxon>
        <taxon>Metazoa</taxon>
        <taxon>Spiralia</taxon>
        <taxon>Lophotrochozoa</taxon>
        <taxon>Mollusca</taxon>
        <taxon>Bivalvia</taxon>
        <taxon>Autobranchia</taxon>
        <taxon>Pteriomorphia</taxon>
        <taxon>Mytilida</taxon>
        <taxon>Mytiloidea</taxon>
        <taxon>Mytilidae</taxon>
        <taxon>Mytilinae</taxon>
        <taxon>Mytilus</taxon>
    </lineage>
</organism>
<dbReference type="PANTHER" id="PTHR22923:SF62">
    <property type="entry name" value="CVP18"/>
    <property type="match status" value="1"/>
</dbReference>
<evidence type="ECO:0000256" key="2">
    <source>
        <dbReference type="ARBA" id="ARBA00022525"/>
    </source>
</evidence>
<dbReference type="PRINTS" id="PR00007">
    <property type="entry name" value="COMPLEMNTC1Q"/>
</dbReference>
<reference evidence="6 7" key="1">
    <citation type="submission" date="2020-06" db="EMBL/GenBank/DDBJ databases">
        <authorList>
            <person name="Li R."/>
            <person name="Bekaert M."/>
        </authorList>
    </citation>
    <scope>NUCLEOTIDE SEQUENCE [LARGE SCALE GENOMIC DNA]</scope>
    <source>
        <strain evidence="7">wild</strain>
    </source>
</reference>
<evidence type="ECO:0000259" key="5">
    <source>
        <dbReference type="PROSITE" id="PS50871"/>
    </source>
</evidence>
<keyword evidence="2" id="KW-0964">Secreted</keyword>
<dbReference type="OrthoDB" id="6154955at2759"/>
<evidence type="ECO:0000256" key="1">
    <source>
        <dbReference type="ARBA" id="ARBA00004613"/>
    </source>
</evidence>
<protein>
    <recommendedName>
        <fullName evidence="5">C1q domain-containing protein</fullName>
    </recommendedName>
</protein>
<dbReference type="AlphaFoldDB" id="A0A6J8BE97"/>
<dbReference type="SUPFAM" id="SSF49842">
    <property type="entry name" value="TNF-like"/>
    <property type="match status" value="1"/>
</dbReference>
<keyword evidence="4" id="KW-0175">Coiled coil</keyword>
<name>A0A6J8BE97_MYTCO</name>
<feature type="domain" description="C1q" evidence="5">
    <location>
        <begin position="111"/>
        <end position="238"/>
    </location>
</feature>
<sequence>MLTCSKYHFEEKVLEKLIRLEHKMEIFNEKMKIWKDSISTKLSQFEDKMDSYDETTKHFKIQINNKIDIFEEQMSNMSQSLTSYSQQLKEAEQTRDNLIVQQREDFSKMMAKNDVIAFSAYRSLSQSLSTGTVVNFDKVWTNIGNGYNPNIGIFIAPRSGLYHFTSVVMSESKALYLRLFHNGAKISSSYMDGGFKTGLFDVLLSLEKRDTVSIKSTGTYTVHSSGGNYISFSGYIIK</sequence>
<evidence type="ECO:0000256" key="3">
    <source>
        <dbReference type="ARBA" id="ARBA00022729"/>
    </source>
</evidence>
<evidence type="ECO:0000313" key="6">
    <source>
        <dbReference type="EMBL" id="CAC5381916.1"/>
    </source>
</evidence>
<dbReference type="PANTHER" id="PTHR22923">
    <property type="entry name" value="CEREBELLIN-RELATED"/>
    <property type="match status" value="1"/>
</dbReference>
<proteinExistence type="predicted"/>
<dbReference type="Pfam" id="PF00386">
    <property type="entry name" value="C1q"/>
    <property type="match status" value="1"/>
</dbReference>
<dbReference type="PROSITE" id="PS50871">
    <property type="entry name" value="C1Q"/>
    <property type="match status" value="1"/>
</dbReference>